<dbReference type="InterPro" id="IPR000160">
    <property type="entry name" value="GGDEF_dom"/>
</dbReference>
<gene>
    <name evidence="2" type="ORF">C6V80_00350</name>
    <name evidence="3" type="ORF">EDC58_1823</name>
</gene>
<evidence type="ECO:0000259" key="1">
    <source>
        <dbReference type="SMART" id="SM00849"/>
    </source>
</evidence>
<dbReference type="Pfam" id="PF19583">
    <property type="entry name" value="ODP"/>
    <property type="match status" value="1"/>
</dbReference>
<reference evidence="3 4" key="2">
    <citation type="submission" date="2018-11" db="EMBL/GenBank/DDBJ databases">
        <title>Genomic Encyclopedia of Type Strains, Phase IV (KMG-IV): sequencing the most valuable type-strain genomes for metagenomic binning, comparative biology and taxonomic classification.</title>
        <authorList>
            <person name="Goeker M."/>
        </authorList>
    </citation>
    <scope>NUCLEOTIDE SEQUENCE [LARGE SCALE GENOMIC DNA]</scope>
    <source>
        <strain evidence="3 4">DSM 27783</strain>
    </source>
</reference>
<dbReference type="InterPro" id="IPR036866">
    <property type="entry name" value="RibonucZ/Hydroxyglut_hydro"/>
</dbReference>
<dbReference type="Gene3D" id="3.60.15.10">
    <property type="entry name" value="Ribonuclease Z/Hydroxyacylglutathione hydrolase-like"/>
    <property type="match status" value="1"/>
</dbReference>
<dbReference type="InterPro" id="IPR001279">
    <property type="entry name" value="Metallo-B-lactamas"/>
</dbReference>
<organism evidence="3 4">
    <name type="scientific">Caminibacter pacificus</name>
    <dbReference type="NCBI Taxonomy" id="1424653"/>
    <lineage>
        <taxon>Bacteria</taxon>
        <taxon>Pseudomonadati</taxon>
        <taxon>Campylobacterota</taxon>
        <taxon>Epsilonproteobacteria</taxon>
        <taxon>Nautiliales</taxon>
        <taxon>Nautiliaceae</taxon>
        <taxon>Caminibacter</taxon>
    </lineage>
</organism>
<keyword evidence="5" id="KW-1185">Reference proteome</keyword>
<dbReference type="SMART" id="SM00849">
    <property type="entry name" value="Lactamase_B"/>
    <property type="match status" value="1"/>
</dbReference>
<dbReference type="AlphaFoldDB" id="A0AAJ4RBG3"/>
<dbReference type="SUPFAM" id="SSF55073">
    <property type="entry name" value="Nucleotide cyclase"/>
    <property type="match status" value="1"/>
</dbReference>
<evidence type="ECO:0000313" key="3">
    <source>
        <dbReference type="EMBL" id="ROR38908.1"/>
    </source>
</evidence>
<reference evidence="5" key="1">
    <citation type="submission" date="2018-03" db="EMBL/GenBank/DDBJ databases">
        <title>A comparative analysis of the Nautiliaceae.</title>
        <authorList>
            <person name="Grosche A."/>
            <person name="Smedile F."/>
            <person name="Vetriani C."/>
        </authorList>
    </citation>
    <scope>NUCLEOTIDE SEQUENCE [LARGE SCALE GENOMIC DNA]</scope>
    <source>
        <strain evidence="5">TB6</strain>
    </source>
</reference>
<dbReference type="PANTHER" id="PTHR43041">
    <property type="entry name" value="HYDROLASE, METALLO-BETA-LACTAMASE SUPERFAMILY"/>
    <property type="match status" value="1"/>
</dbReference>
<name>A0AAJ4RBG3_9BACT</name>
<accession>A0AAJ4RBG3</accession>
<dbReference type="Pfam" id="PF00990">
    <property type="entry name" value="GGDEF"/>
    <property type="match status" value="1"/>
</dbReference>
<feature type="domain" description="Metallo-beta-lactamase" evidence="1">
    <location>
        <begin position="25"/>
        <end position="209"/>
    </location>
</feature>
<dbReference type="InterPro" id="IPR043128">
    <property type="entry name" value="Rev_trsase/Diguanyl_cyclase"/>
</dbReference>
<protein>
    <submittedName>
        <fullName evidence="2 3">Diguanylate cyclase</fullName>
    </submittedName>
</protein>
<dbReference type="PANTHER" id="PTHR43041:SF1">
    <property type="entry name" value="METALLO-BETA-LACTAMASE DOMAIN-CONTAINING PROTEIN"/>
    <property type="match status" value="1"/>
</dbReference>
<dbReference type="Proteomes" id="UP000298805">
    <property type="component" value="Chromosome"/>
</dbReference>
<evidence type="ECO:0000313" key="5">
    <source>
        <dbReference type="Proteomes" id="UP000298805"/>
    </source>
</evidence>
<dbReference type="InterPro" id="IPR045761">
    <property type="entry name" value="ODP_dom"/>
</dbReference>
<dbReference type="SUPFAM" id="SSF56281">
    <property type="entry name" value="Metallo-hydrolase/oxidoreductase"/>
    <property type="match status" value="1"/>
</dbReference>
<proteinExistence type="predicted"/>
<evidence type="ECO:0000313" key="2">
    <source>
        <dbReference type="EMBL" id="QCI27471.1"/>
    </source>
</evidence>
<evidence type="ECO:0000313" key="4">
    <source>
        <dbReference type="Proteomes" id="UP000272781"/>
    </source>
</evidence>
<sequence length="505" mass="58641">MGFSLPVKLKDGIYWVGCDSARLLNSNMYLIKDEDVGVLVDPAWSQSGCFYDKLSTLMDLDKIKYVIVQNYEPDTVKALELLKKTLKDFQIVTHWKISMFLNKFDLNVPMYIIDENDWKLKLPTKDLEFIFTPFNYFAGSFCTYDKTSKTVFSGELFSVVKNKFGLYVDKEPLYLYSLKTFHKLYLPLEYAKKAVKNIPEEVELIAPKYGSVLEDEFIPKAKKEILSIEKEFDFDSVREEIMSNLYKDLVYLDFKDAFKNLFKNLQKAIESIIMLELKVENETLHQGLNKSKSIIKKDGEIEGINAELSVGLSNSGLNEELTQFLESLLDRLLYPLVNSYKREQILNKNKYERNPILDPLTGLFSVEYLEFLKPKLKQSVRYKFPITMGVVNIDFDEQTGKLYKECIIREAAKYLQNHFRSSDVLLRIDEGKFLIVMPFTFEKDAKKKLMSVIDGLNQKAFCGTKNMHVKAEASVLEYDKESTLEDFLKKLDKSTFEPIFITQLS</sequence>
<dbReference type="RefSeq" id="WP_123353200.1">
    <property type="nucleotide sequence ID" value="NZ_CP027432.2"/>
</dbReference>
<dbReference type="Gene3D" id="3.30.70.270">
    <property type="match status" value="1"/>
</dbReference>
<dbReference type="Proteomes" id="UP000272781">
    <property type="component" value="Unassembled WGS sequence"/>
</dbReference>
<reference evidence="2" key="3">
    <citation type="submission" date="2019-06" db="EMBL/GenBank/DDBJ databases">
        <title>A comparative analysis of the Nautiliaceae.</title>
        <authorList>
            <person name="Grosche A."/>
            <person name="Smedile F."/>
            <person name="Vetriani C."/>
        </authorList>
    </citation>
    <scope>NUCLEOTIDE SEQUENCE</scope>
    <source>
        <strain evidence="2">TB6</strain>
    </source>
</reference>
<dbReference type="InterPro" id="IPR029787">
    <property type="entry name" value="Nucleotide_cyclase"/>
</dbReference>
<dbReference type="EMBL" id="CP027432">
    <property type="protein sequence ID" value="QCI27471.1"/>
    <property type="molecule type" value="Genomic_DNA"/>
</dbReference>
<dbReference type="EMBL" id="RJVK01000005">
    <property type="protein sequence ID" value="ROR38908.1"/>
    <property type="molecule type" value="Genomic_DNA"/>
</dbReference>